<evidence type="ECO:0000256" key="5">
    <source>
        <dbReference type="ARBA" id="ARBA00012780"/>
    </source>
</evidence>
<evidence type="ECO:0000256" key="13">
    <source>
        <dbReference type="ARBA" id="ARBA00023277"/>
    </source>
</evidence>
<dbReference type="GO" id="GO:0000272">
    <property type="term" value="P:polysaccharide catabolic process"/>
    <property type="evidence" value="ECO:0007669"/>
    <property type="project" value="UniProtKB-KW"/>
</dbReference>
<dbReference type="GO" id="GO:0005576">
    <property type="term" value="C:extracellular region"/>
    <property type="evidence" value="ECO:0007669"/>
    <property type="project" value="TreeGrafter"/>
</dbReference>
<evidence type="ECO:0000313" key="21">
    <source>
        <dbReference type="Proteomes" id="UP000807353"/>
    </source>
</evidence>
<evidence type="ECO:0000256" key="12">
    <source>
        <dbReference type="ARBA" id="ARBA00023180"/>
    </source>
</evidence>
<comment type="catalytic activity">
    <reaction evidence="1">
        <text>Hydrolysis of (1-&gt;3)-beta-D-glucosidic linkages in (1-&gt;3)-beta-D-glucans.</text>
        <dbReference type="EC" id="3.2.1.39"/>
    </reaction>
</comment>
<comment type="function">
    <text evidence="16">Glucanases play a role in cell expansion during growth, in cell-cell fusion during mating, and in spore release during sporulation. This enzyme may be involved in beta-glucan degradation. Active on laminarin and lichenan.</text>
</comment>
<keyword evidence="6" id="KW-1003">Cell membrane</keyword>
<protein>
    <recommendedName>
        <fullName evidence="5">glucan endo-1,3-beta-D-glucosidase</fullName>
        <ecNumber evidence="5">3.2.1.39</ecNumber>
    </recommendedName>
    <alternativeName>
        <fullName evidence="18">Endo-1,3-beta-glucanase btgC</fullName>
    </alternativeName>
    <alternativeName>
        <fullName evidence="17">Laminarinase btgC</fullName>
    </alternativeName>
</protein>
<keyword evidence="9" id="KW-0732">Signal</keyword>
<keyword evidence="13" id="KW-0119">Carbohydrate metabolism</keyword>
<dbReference type="GO" id="GO:0071555">
    <property type="term" value="P:cell wall organization"/>
    <property type="evidence" value="ECO:0007669"/>
    <property type="project" value="UniProtKB-KW"/>
</dbReference>
<proteinExistence type="inferred from homology"/>
<dbReference type="PANTHER" id="PTHR16631:SF17">
    <property type="entry name" value="GLUCAN ENDO-1,3-BETA-GLUCOSIDASE BTGC"/>
    <property type="match status" value="1"/>
</dbReference>
<dbReference type="OrthoDB" id="68336at2759"/>
<name>A0A9P6CJ16_9AGAR</name>
<evidence type="ECO:0000256" key="4">
    <source>
        <dbReference type="ARBA" id="ARBA00008773"/>
    </source>
</evidence>
<evidence type="ECO:0000256" key="17">
    <source>
        <dbReference type="ARBA" id="ARBA00042373"/>
    </source>
</evidence>
<evidence type="ECO:0000256" key="18">
    <source>
        <dbReference type="ARBA" id="ARBA00043078"/>
    </source>
</evidence>
<organism evidence="20 21">
    <name type="scientific">Collybia nuda</name>
    <dbReference type="NCBI Taxonomy" id="64659"/>
    <lineage>
        <taxon>Eukaryota</taxon>
        <taxon>Fungi</taxon>
        <taxon>Dikarya</taxon>
        <taxon>Basidiomycota</taxon>
        <taxon>Agaricomycotina</taxon>
        <taxon>Agaricomycetes</taxon>
        <taxon>Agaricomycetidae</taxon>
        <taxon>Agaricales</taxon>
        <taxon>Tricholomatineae</taxon>
        <taxon>Clitocybaceae</taxon>
        <taxon>Collybia</taxon>
    </lineage>
</organism>
<evidence type="ECO:0000256" key="15">
    <source>
        <dbReference type="ARBA" id="ARBA00023326"/>
    </source>
</evidence>
<keyword evidence="8" id="KW-0964">Secreted</keyword>
<dbReference type="EMBL" id="MU150234">
    <property type="protein sequence ID" value="KAF9467977.1"/>
    <property type="molecule type" value="Genomic_DNA"/>
</dbReference>
<evidence type="ECO:0000256" key="14">
    <source>
        <dbReference type="ARBA" id="ARBA00023316"/>
    </source>
</evidence>
<keyword evidence="15" id="KW-0624">Polysaccharide degradation</keyword>
<keyword evidence="10 20" id="KW-0378">Hydrolase</keyword>
<comment type="caution">
    <text evidence="20">The sequence shown here is derived from an EMBL/GenBank/DDBJ whole genome shotgun (WGS) entry which is preliminary data.</text>
</comment>
<comment type="subcellular location">
    <subcellularLocation>
        <location evidence="3">Cell membrane</location>
        <topology evidence="3">Single-pass type II membrane protein</topology>
    </subcellularLocation>
    <subcellularLocation>
        <location evidence="2">Secreted</location>
        <location evidence="2">Cell wall</location>
    </subcellularLocation>
</comment>
<dbReference type="GO" id="GO:0042973">
    <property type="term" value="F:glucan endo-1,3-beta-D-glucosidase activity"/>
    <property type="evidence" value="ECO:0007669"/>
    <property type="project" value="UniProtKB-EC"/>
</dbReference>
<evidence type="ECO:0000256" key="7">
    <source>
        <dbReference type="ARBA" id="ARBA00022512"/>
    </source>
</evidence>
<dbReference type="GO" id="GO:0009277">
    <property type="term" value="C:fungal-type cell wall"/>
    <property type="evidence" value="ECO:0007669"/>
    <property type="project" value="TreeGrafter"/>
</dbReference>
<dbReference type="EC" id="3.2.1.39" evidence="5"/>
<evidence type="ECO:0000256" key="19">
    <source>
        <dbReference type="RuleBase" id="RU004335"/>
    </source>
</evidence>
<gene>
    <name evidence="20" type="ORF">BDZ94DRAFT_1246861</name>
</gene>
<dbReference type="GO" id="GO:0009986">
    <property type="term" value="C:cell surface"/>
    <property type="evidence" value="ECO:0007669"/>
    <property type="project" value="TreeGrafter"/>
</dbReference>
<keyword evidence="11" id="KW-0472">Membrane</keyword>
<evidence type="ECO:0000256" key="11">
    <source>
        <dbReference type="ARBA" id="ARBA00023136"/>
    </source>
</evidence>
<keyword evidence="14" id="KW-0961">Cell wall biogenesis/degradation</keyword>
<keyword evidence="21" id="KW-1185">Reference proteome</keyword>
<dbReference type="Proteomes" id="UP000807353">
    <property type="component" value="Unassembled WGS sequence"/>
</dbReference>
<dbReference type="Pfam" id="PF00332">
    <property type="entry name" value="Glyco_hydro_17"/>
    <property type="match status" value="1"/>
</dbReference>
<evidence type="ECO:0000256" key="9">
    <source>
        <dbReference type="ARBA" id="ARBA00022729"/>
    </source>
</evidence>
<dbReference type="PANTHER" id="PTHR16631">
    <property type="entry name" value="GLUCAN 1,3-BETA-GLUCOSIDASE"/>
    <property type="match status" value="1"/>
</dbReference>
<comment type="similarity">
    <text evidence="4 19">Belongs to the glycosyl hydrolase 17 family.</text>
</comment>
<dbReference type="SUPFAM" id="SSF51445">
    <property type="entry name" value="(Trans)glycosidases"/>
    <property type="match status" value="1"/>
</dbReference>
<keyword evidence="7" id="KW-0134">Cell wall</keyword>
<evidence type="ECO:0000256" key="2">
    <source>
        <dbReference type="ARBA" id="ARBA00004191"/>
    </source>
</evidence>
<evidence type="ECO:0000256" key="6">
    <source>
        <dbReference type="ARBA" id="ARBA00022475"/>
    </source>
</evidence>
<dbReference type="GO" id="GO:0005886">
    <property type="term" value="C:plasma membrane"/>
    <property type="evidence" value="ECO:0007669"/>
    <property type="project" value="UniProtKB-SubCell"/>
</dbReference>
<reference evidence="20" key="1">
    <citation type="submission" date="2020-11" db="EMBL/GenBank/DDBJ databases">
        <authorList>
            <consortium name="DOE Joint Genome Institute"/>
            <person name="Ahrendt S."/>
            <person name="Riley R."/>
            <person name="Andreopoulos W."/>
            <person name="Labutti K."/>
            <person name="Pangilinan J."/>
            <person name="Ruiz-Duenas F.J."/>
            <person name="Barrasa J.M."/>
            <person name="Sanchez-Garcia M."/>
            <person name="Camarero S."/>
            <person name="Miyauchi S."/>
            <person name="Serrano A."/>
            <person name="Linde D."/>
            <person name="Babiker R."/>
            <person name="Drula E."/>
            <person name="Ayuso-Fernandez I."/>
            <person name="Pacheco R."/>
            <person name="Padilla G."/>
            <person name="Ferreira P."/>
            <person name="Barriuso J."/>
            <person name="Kellner H."/>
            <person name="Castanera R."/>
            <person name="Alfaro M."/>
            <person name="Ramirez L."/>
            <person name="Pisabarro A.G."/>
            <person name="Kuo A."/>
            <person name="Tritt A."/>
            <person name="Lipzen A."/>
            <person name="He G."/>
            <person name="Yan M."/>
            <person name="Ng V."/>
            <person name="Cullen D."/>
            <person name="Martin F."/>
            <person name="Rosso M.-N."/>
            <person name="Henrissat B."/>
            <person name="Hibbett D."/>
            <person name="Martinez A.T."/>
            <person name="Grigoriev I.V."/>
        </authorList>
    </citation>
    <scope>NUCLEOTIDE SEQUENCE</scope>
    <source>
        <strain evidence="20">CBS 247.69</strain>
    </source>
</reference>
<dbReference type="InterPro" id="IPR000490">
    <property type="entry name" value="Glyco_hydro_17"/>
</dbReference>
<evidence type="ECO:0000256" key="1">
    <source>
        <dbReference type="ARBA" id="ARBA00000382"/>
    </source>
</evidence>
<evidence type="ECO:0000256" key="8">
    <source>
        <dbReference type="ARBA" id="ARBA00022525"/>
    </source>
</evidence>
<evidence type="ECO:0000313" key="20">
    <source>
        <dbReference type="EMBL" id="KAF9467977.1"/>
    </source>
</evidence>
<sequence length="273" mass="29642">MSQLTKRIRLYGADCNQSALVLEAIKQTKVDMTVWLGNYVIPTDNSPYIRQRDLIKSVLQTYGTDHISGITVGNEFMLNYLNSNGGTVPDSDVGNAGAAILIADIQDTRNMLKDLSLGKALPVGTSDAGSYFNTQVLGAIDYGMANVHPWFANVSVADGAGWTADFFQTTDVDAANALSNKPQMYIAETGWPTKSSDAGNANNGPSTASEANLQIFLDTFVCQANANGTGYFFFDFFDEPWKDIQFGGVEGWWGLFTSNRTLKNIKIPDCPSP</sequence>
<dbReference type="AlphaFoldDB" id="A0A9P6CJ16"/>
<accession>A0A9P6CJ16</accession>
<dbReference type="InterPro" id="IPR017853">
    <property type="entry name" value="GH"/>
</dbReference>
<keyword evidence="12" id="KW-0325">Glycoprotein</keyword>
<dbReference type="Gene3D" id="3.20.20.80">
    <property type="entry name" value="Glycosidases"/>
    <property type="match status" value="2"/>
</dbReference>
<evidence type="ECO:0000256" key="16">
    <source>
        <dbReference type="ARBA" id="ARBA00037649"/>
    </source>
</evidence>
<evidence type="ECO:0000256" key="3">
    <source>
        <dbReference type="ARBA" id="ARBA00004401"/>
    </source>
</evidence>
<dbReference type="InterPro" id="IPR050732">
    <property type="entry name" value="Beta-glucan_modifiers"/>
</dbReference>
<evidence type="ECO:0000256" key="10">
    <source>
        <dbReference type="ARBA" id="ARBA00022801"/>
    </source>
</evidence>